<dbReference type="InterPro" id="IPR000326">
    <property type="entry name" value="PAP2/HPO"/>
</dbReference>
<feature type="transmembrane region" description="Helical" evidence="1">
    <location>
        <begin position="14"/>
        <end position="34"/>
    </location>
</feature>
<keyword evidence="1" id="KW-0472">Membrane</keyword>
<dbReference type="SUPFAM" id="SSF48317">
    <property type="entry name" value="Acid phosphatase/Vanadium-dependent haloperoxidase"/>
    <property type="match status" value="1"/>
</dbReference>
<dbReference type="EMBL" id="UINC01001882">
    <property type="protein sequence ID" value="SUZ90299.1"/>
    <property type="molecule type" value="Genomic_DNA"/>
</dbReference>
<proteinExistence type="predicted"/>
<dbReference type="InterPro" id="IPR036938">
    <property type="entry name" value="PAP2/HPO_sf"/>
</dbReference>
<name>A0A381RHC7_9ZZZZ</name>
<organism evidence="3">
    <name type="scientific">marine metagenome</name>
    <dbReference type="NCBI Taxonomy" id="408172"/>
    <lineage>
        <taxon>unclassified sequences</taxon>
        <taxon>metagenomes</taxon>
        <taxon>ecological metagenomes</taxon>
    </lineage>
</organism>
<keyword evidence="1" id="KW-1133">Transmembrane helix</keyword>
<feature type="transmembrane region" description="Helical" evidence="1">
    <location>
        <begin position="87"/>
        <end position="104"/>
    </location>
</feature>
<reference evidence="3" key="1">
    <citation type="submission" date="2018-05" db="EMBL/GenBank/DDBJ databases">
        <authorList>
            <person name="Lanie J.A."/>
            <person name="Ng W.-L."/>
            <person name="Kazmierczak K.M."/>
            <person name="Andrzejewski T.M."/>
            <person name="Davidsen T.M."/>
            <person name="Wayne K.J."/>
            <person name="Tettelin H."/>
            <person name="Glass J.I."/>
            <person name="Rusch D."/>
            <person name="Podicherti R."/>
            <person name="Tsui H.-C.T."/>
            <person name="Winkler M.E."/>
        </authorList>
    </citation>
    <scope>NUCLEOTIDE SEQUENCE</scope>
</reference>
<keyword evidence="1" id="KW-0812">Transmembrane</keyword>
<accession>A0A381RHC7</accession>
<dbReference type="AlphaFoldDB" id="A0A381RHC7"/>
<feature type="domain" description="Phosphatidic acid phosphatase type 2/haloperoxidase" evidence="2">
    <location>
        <begin position="57"/>
        <end position="128"/>
    </location>
</feature>
<gene>
    <name evidence="3" type="ORF">METZ01_LOCUS43153</name>
</gene>
<protein>
    <recommendedName>
        <fullName evidence="2">Phosphatidic acid phosphatase type 2/haloperoxidase domain-containing protein</fullName>
    </recommendedName>
</protein>
<sequence>MPIIINDKIFLNKFIQTSLILLSISYSIFIIWPISCEPVMRSITHNPLYFLYGAVEIEWLKQNGFPSVHVTISIFTSLVLGQYKPQFQIIFLVCGFLVFLSTFLAKQHFIADSISGLLLSGLGYLHWKRSMQSV</sequence>
<evidence type="ECO:0000256" key="1">
    <source>
        <dbReference type="SAM" id="Phobius"/>
    </source>
</evidence>
<dbReference type="Pfam" id="PF01569">
    <property type="entry name" value="PAP2"/>
    <property type="match status" value="1"/>
</dbReference>
<evidence type="ECO:0000313" key="3">
    <source>
        <dbReference type="EMBL" id="SUZ90299.1"/>
    </source>
</evidence>
<evidence type="ECO:0000259" key="2">
    <source>
        <dbReference type="Pfam" id="PF01569"/>
    </source>
</evidence>